<dbReference type="InterPro" id="IPR008189">
    <property type="entry name" value="rRNA_ssu_MeTfrase_I"/>
</dbReference>
<dbReference type="STRING" id="1121390.SAMN02746041_02432"/>
<dbReference type="InterPro" id="IPR014776">
    <property type="entry name" value="4pyrrole_Mease_sub2"/>
</dbReference>
<evidence type="ECO:0000313" key="9">
    <source>
        <dbReference type="Proteomes" id="UP000192783"/>
    </source>
</evidence>
<comment type="similarity">
    <text evidence="6">Belongs to the methyltransferase superfamily. RsmI family.</text>
</comment>
<dbReference type="Gene3D" id="3.30.950.10">
    <property type="entry name" value="Methyltransferase, Cobalt-precorrin-4 Transmethylase, Domain 2"/>
    <property type="match status" value="1"/>
</dbReference>
<protein>
    <recommendedName>
        <fullName evidence="6">Ribosomal RNA small subunit methyltransferase I</fullName>
        <ecNumber evidence="6">2.1.1.198</ecNumber>
    </recommendedName>
    <alternativeName>
        <fullName evidence="6">16S rRNA 2'-O-ribose C1402 methyltransferase</fullName>
    </alternativeName>
    <alternativeName>
        <fullName evidence="6">rRNA (cytidine-2'-O-)-methyltransferase RsmI</fullName>
    </alternativeName>
</protein>
<evidence type="ECO:0000256" key="4">
    <source>
        <dbReference type="ARBA" id="ARBA00022679"/>
    </source>
</evidence>
<dbReference type="RefSeq" id="WP_084058155.1">
    <property type="nucleotide sequence ID" value="NZ_FWXF01000014.1"/>
</dbReference>
<keyword evidence="4 6" id="KW-0808">Transferase</keyword>
<evidence type="ECO:0000256" key="5">
    <source>
        <dbReference type="ARBA" id="ARBA00022691"/>
    </source>
</evidence>
<dbReference type="NCBIfam" id="TIGR00096">
    <property type="entry name" value="16S rRNA (cytidine(1402)-2'-O)-methyltransferase"/>
    <property type="match status" value="1"/>
</dbReference>
<evidence type="ECO:0000313" key="8">
    <source>
        <dbReference type="EMBL" id="SMC25801.1"/>
    </source>
</evidence>
<keyword evidence="5 6" id="KW-0949">S-adenosyl-L-methionine</keyword>
<dbReference type="HAMAP" id="MF_01877">
    <property type="entry name" value="16SrRNA_methyltr_I"/>
    <property type="match status" value="1"/>
</dbReference>
<dbReference type="EC" id="2.1.1.198" evidence="6"/>
<dbReference type="OrthoDB" id="9809084at2"/>
<dbReference type="EMBL" id="FWXF01000014">
    <property type="protein sequence ID" value="SMC25801.1"/>
    <property type="molecule type" value="Genomic_DNA"/>
</dbReference>
<evidence type="ECO:0000256" key="1">
    <source>
        <dbReference type="ARBA" id="ARBA00022490"/>
    </source>
</evidence>
<keyword evidence="9" id="KW-1185">Reference proteome</keyword>
<comment type="catalytic activity">
    <reaction evidence="6">
        <text>cytidine(1402) in 16S rRNA + S-adenosyl-L-methionine = 2'-O-methylcytidine(1402) in 16S rRNA + S-adenosyl-L-homocysteine + H(+)</text>
        <dbReference type="Rhea" id="RHEA:42924"/>
        <dbReference type="Rhea" id="RHEA-COMP:10285"/>
        <dbReference type="Rhea" id="RHEA-COMP:10286"/>
        <dbReference type="ChEBI" id="CHEBI:15378"/>
        <dbReference type="ChEBI" id="CHEBI:57856"/>
        <dbReference type="ChEBI" id="CHEBI:59789"/>
        <dbReference type="ChEBI" id="CHEBI:74495"/>
        <dbReference type="ChEBI" id="CHEBI:82748"/>
        <dbReference type="EC" id="2.1.1.198"/>
    </reaction>
</comment>
<dbReference type="PIRSF" id="PIRSF005917">
    <property type="entry name" value="MTase_YraL"/>
    <property type="match status" value="1"/>
</dbReference>
<sequence length="299" mass="33049">MTQGKGTLYVVATPIGNLEDISLRALDVLRRVAAIAAEDTRHTRKLLSRHEIHTPLESCHAHSSRQRLARLVQRLEEGDDLALVTDAGTPAVSDPGGELIAMALERGLPVAAVPGPSAALAALVVSGLPTHPFAFLGFAPPKGGRRKRFFETYAHLPMTRILYEAPGRLLRTLRDILDHWGDRRIAVARELTKIHEEVFRGTVREALDHFECGVRGEISLVVEGAPEPASEREEGAWLEELEQLLLAEGFRLKSAVGRVCERYQVRRKEVYQAALQILKAHEEPMAETEEGSEHHGKGK</sequence>
<accession>A0A1W1XQL2</accession>
<dbReference type="GO" id="GO:0070677">
    <property type="term" value="F:rRNA (cytosine-2'-O-)-methyltransferase activity"/>
    <property type="evidence" value="ECO:0007669"/>
    <property type="project" value="UniProtKB-UniRule"/>
</dbReference>
<evidence type="ECO:0000256" key="2">
    <source>
        <dbReference type="ARBA" id="ARBA00022552"/>
    </source>
</evidence>
<dbReference type="PANTHER" id="PTHR46111">
    <property type="entry name" value="RIBOSOMAL RNA SMALL SUBUNIT METHYLTRANSFERASE I"/>
    <property type="match status" value="1"/>
</dbReference>
<dbReference type="Pfam" id="PF00590">
    <property type="entry name" value="TP_methylase"/>
    <property type="match status" value="1"/>
</dbReference>
<dbReference type="InterPro" id="IPR000878">
    <property type="entry name" value="4pyrrol_Mease"/>
</dbReference>
<dbReference type="InterPro" id="IPR035996">
    <property type="entry name" value="4pyrrol_Methylase_sf"/>
</dbReference>
<dbReference type="FunFam" id="3.40.1010.10:FF:000007">
    <property type="entry name" value="Ribosomal RNA small subunit methyltransferase I"/>
    <property type="match status" value="1"/>
</dbReference>
<comment type="subcellular location">
    <subcellularLocation>
        <location evidence="6">Cytoplasm</location>
    </subcellularLocation>
</comment>
<name>A0A1W1XQL2_9BACT</name>
<dbReference type="SUPFAM" id="SSF53790">
    <property type="entry name" value="Tetrapyrrole methylase"/>
    <property type="match status" value="1"/>
</dbReference>
<proteinExistence type="inferred from homology"/>
<keyword evidence="1 6" id="KW-0963">Cytoplasm</keyword>
<dbReference type="Gene3D" id="3.40.1010.10">
    <property type="entry name" value="Cobalt-precorrin-4 Transmethylase, Domain 1"/>
    <property type="match status" value="1"/>
</dbReference>
<dbReference type="Proteomes" id="UP000192783">
    <property type="component" value="Unassembled WGS sequence"/>
</dbReference>
<evidence type="ECO:0000259" key="7">
    <source>
        <dbReference type="Pfam" id="PF00590"/>
    </source>
</evidence>
<evidence type="ECO:0000256" key="6">
    <source>
        <dbReference type="HAMAP-Rule" id="MF_01877"/>
    </source>
</evidence>
<keyword evidence="2 6" id="KW-0698">rRNA processing</keyword>
<keyword evidence="3 6" id="KW-0489">Methyltransferase</keyword>
<feature type="domain" description="Tetrapyrrole methylase" evidence="7">
    <location>
        <begin position="7"/>
        <end position="206"/>
    </location>
</feature>
<organism evidence="8 9">
    <name type="scientific">Desulfacinum hydrothermale DSM 13146</name>
    <dbReference type="NCBI Taxonomy" id="1121390"/>
    <lineage>
        <taxon>Bacteria</taxon>
        <taxon>Pseudomonadati</taxon>
        <taxon>Thermodesulfobacteriota</taxon>
        <taxon>Syntrophobacteria</taxon>
        <taxon>Syntrophobacterales</taxon>
        <taxon>Syntrophobacteraceae</taxon>
        <taxon>Desulfacinum</taxon>
    </lineage>
</organism>
<comment type="function">
    <text evidence="6">Catalyzes the 2'-O-methylation of the ribose of cytidine 1402 (C1402) in 16S rRNA.</text>
</comment>
<dbReference type="InterPro" id="IPR014777">
    <property type="entry name" value="4pyrrole_Mease_sub1"/>
</dbReference>
<dbReference type="PANTHER" id="PTHR46111:SF1">
    <property type="entry name" value="RIBOSOMAL RNA SMALL SUBUNIT METHYLTRANSFERASE I"/>
    <property type="match status" value="1"/>
</dbReference>
<dbReference type="AlphaFoldDB" id="A0A1W1XQL2"/>
<dbReference type="GO" id="GO:0005737">
    <property type="term" value="C:cytoplasm"/>
    <property type="evidence" value="ECO:0007669"/>
    <property type="project" value="UniProtKB-SubCell"/>
</dbReference>
<dbReference type="CDD" id="cd11648">
    <property type="entry name" value="RsmI"/>
    <property type="match status" value="1"/>
</dbReference>
<dbReference type="FunFam" id="3.30.950.10:FF:000002">
    <property type="entry name" value="Ribosomal RNA small subunit methyltransferase I"/>
    <property type="match status" value="1"/>
</dbReference>
<reference evidence="8 9" key="1">
    <citation type="submission" date="2017-04" db="EMBL/GenBank/DDBJ databases">
        <authorList>
            <person name="Afonso C.L."/>
            <person name="Miller P.J."/>
            <person name="Scott M.A."/>
            <person name="Spackman E."/>
            <person name="Goraichik I."/>
            <person name="Dimitrov K.M."/>
            <person name="Suarez D.L."/>
            <person name="Swayne D.E."/>
        </authorList>
    </citation>
    <scope>NUCLEOTIDE SEQUENCE [LARGE SCALE GENOMIC DNA]</scope>
    <source>
        <strain evidence="8 9">DSM 13146</strain>
    </source>
</reference>
<gene>
    <name evidence="6" type="primary">rsmI</name>
    <name evidence="8" type="ORF">SAMN02746041_02432</name>
</gene>
<evidence type="ECO:0000256" key="3">
    <source>
        <dbReference type="ARBA" id="ARBA00022603"/>
    </source>
</evidence>